<feature type="region of interest" description="Disordered" evidence="6">
    <location>
        <begin position="111"/>
        <end position="137"/>
    </location>
</feature>
<feature type="compositionally biased region" description="Low complexity" evidence="6">
    <location>
        <begin position="114"/>
        <end position="137"/>
    </location>
</feature>
<dbReference type="GO" id="GO:0008270">
    <property type="term" value="F:zinc ion binding"/>
    <property type="evidence" value="ECO:0007669"/>
    <property type="project" value="InterPro"/>
</dbReference>
<dbReference type="GO" id="GO:0000981">
    <property type="term" value="F:DNA-binding transcription factor activity, RNA polymerase II-specific"/>
    <property type="evidence" value="ECO:0007669"/>
    <property type="project" value="InterPro"/>
</dbReference>
<dbReference type="GO" id="GO:0003677">
    <property type="term" value="F:DNA binding"/>
    <property type="evidence" value="ECO:0007669"/>
    <property type="project" value="InterPro"/>
</dbReference>
<evidence type="ECO:0000256" key="4">
    <source>
        <dbReference type="ARBA" id="ARBA00023163"/>
    </source>
</evidence>
<dbReference type="Pfam" id="PF00172">
    <property type="entry name" value="Zn_clus"/>
    <property type="match status" value="1"/>
</dbReference>
<dbReference type="Pfam" id="PF04082">
    <property type="entry name" value="Fungal_trans"/>
    <property type="match status" value="1"/>
</dbReference>
<keyword evidence="5" id="KW-0539">Nucleus</keyword>
<dbReference type="CDD" id="cd00067">
    <property type="entry name" value="GAL4"/>
    <property type="match status" value="1"/>
</dbReference>
<evidence type="ECO:0000256" key="2">
    <source>
        <dbReference type="ARBA" id="ARBA00022723"/>
    </source>
</evidence>
<dbReference type="InterPro" id="IPR001138">
    <property type="entry name" value="Zn2Cys6_DnaBD"/>
</dbReference>
<accession>A0A511KE72</accession>
<evidence type="ECO:0000256" key="6">
    <source>
        <dbReference type="SAM" id="MobiDB-lite"/>
    </source>
</evidence>
<proteinExistence type="predicted"/>
<protein>
    <submittedName>
        <fullName evidence="8">C6 transcription factor</fullName>
    </submittedName>
</protein>
<evidence type="ECO:0000256" key="1">
    <source>
        <dbReference type="ARBA" id="ARBA00004123"/>
    </source>
</evidence>
<feature type="compositionally biased region" description="Low complexity" evidence="6">
    <location>
        <begin position="222"/>
        <end position="240"/>
    </location>
</feature>
<keyword evidence="2" id="KW-0479">Metal-binding</keyword>
<dbReference type="SMART" id="SM00906">
    <property type="entry name" value="Fungal_trans"/>
    <property type="match status" value="1"/>
</dbReference>
<dbReference type="PROSITE" id="PS50048">
    <property type="entry name" value="ZN2_CY6_FUNGAL_2"/>
    <property type="match status" value="1"/>
</dbReference>
<dbReference type="PANTHER" id="PTHR47338">
    <property type="entry name" value="ZN(II)2CYS6 TRANSCRIPTION FACTOR (EUROFUNG)-RELATED"/>
    <property type="match status" value="1"/>
</dbReference>
<organism evidence="8 9">
    <name type="scientific">Rhodotorula toruloides</name>
    <name type="common">Yeast</name>
    <name type="synonym">Rhodosporidium toruloides</name>
    <dbReference type="NCBI Taxonomy" id="5286"/>
    <lineage>
        <taxon>Eukaryota</taxon>
        <taxon>Fungi</taxon>
        <taxon>Dikarya</taxon>
        <taxon>Basidiomycota</taxon>
        <taxon>Pucciniomycotina</taxon>
        <taxon>Microbotryomycetes</taxon>
        <taxon>Sporidiobolales</taxon>
        <taxon>Sporidiobolaceae</taxon>
        <taxon>Rhodotorula</taxon>
    </lineage>
</organism>
<sequence>MPADRITTSFSEAQRLGLPLSSHGPRHAPSIARGNACGTCRKRKLKCDGVKPLCGSCRKSAIVHGEDPDRCLPCEYADPNAPKKKRASPGSKVAALEDTIANLKAMLAKAGIDPENGGSSSESSPAPQPFPQYSTLSATTSSSVAPANLALPNFGFTSPQTYPMTSTGATSLPDPLMSQPAFSLPPTLDMNSFVDATTTTTTTSHGFNFQSSSMRDLPLPPQAQAAHQQPSPPFTTSSSTNDATPPLTPPSPFFYELFYPGWPKTLPSPDLTTRLTEIYFSKPHICQDMINPSKFRADMLLPPTAFGFPHLSLLHAMCALAAKMVSPDYFAAEEIYWVGYSSPSDYHFAKAKTALDSAIGKGAKFLRIAQASVLLTYFCYTEGKFADLWLMVGNATRICTPLGLNHLRAASDEPAQPAHNKGYLIQGTDDQEELYERAMVFYNALMADRFSSASTGWATSIDEEDYTTPIPSLARRQPTSPLELSALSPRNPNFWIAHPPHLVGPLQLFLKAIILLGKAVQFTQRAPHVLRSAAEAMSLNDPIKDVRSTDAFKRIDAMIATFLASIPREYQFTHRQTPGVTPNVLTETRLCLTHAMSHNAIILLHEPWVNSAGDQDESMRKCLTSANEILNTIFVIIGTSYEVSRLSPFINFCWAVAGRTFVRKLGMLMIQNILQGQEEMKSNVQTILAVLRAHKTPLGDMSALQLEFLLENPLRTLPQPLLALVDLSLHPMPTNVPDCTLFIELGAESSCHVEPNEDHVPLFPTATSASASIRVDSVVVELLRGNGAFSAKSTASMAMEMDAFAASADGKSIDASKSGEGWYTKAGLGAIEALLEEQGV</sequence>
<evidence type="ECO:0000313" key="8">
    <source>
        <dbReference type="EMBL" id="GEM08678.1"/>
    </source>
</evidence>
<feature type="compositionally biased region" description="Polar residues" evidence="6">
    <location>
        <begin position="1"/>
        <end position="12"/>
    </location>
</feature>
<feature type="region of interest" description="Disordered" evidence="6">
    <location>
        <begin position="1"/>
        <end position="28"/>
    </location>
</feature>
<dbReference type="AlphaFoldDB" id="A0A511KE72"/>
<comment type="subcellular location">
    <subcellularLocation>
        <location evidence="1">Nucleus</location>
    </subcellularLocation>
</comment>
<name>A0A511KE72_RHOTO</name>
<feature type="domain" description="Zn(2)-C6 fungal-type" evidence="7">
    <location>
        <begin position="36"/>
        <end position="71"/>
    </location>
</feature>
<evidence type="ECO:0000313" key="9">
    <source>
        <dbReference type="Proteomes" id="UP000321518"/>
    </source>
</evidence>
<comment type="caution">
    <text evidence="8">The sequence shown here is derived from an EMBL/GenBank/DDBJ whole genome shotgun (WGS) entry which is preliminary data.</text>
</comment>
<dbReference type="SUPFAM" id="SSF57701">
    <property type="entry name" value="Zn2/Cys6 DNA-binding domain"/>
    <property type="match status" value="1"/>
</dbReference>
<reference evidence="8 9" key="1">
    <citation type="submission" date="2019-07" db="EMBL/GenBank/DDBJ databases">
        <title>Rhodotorula toruloides NBRC10032 genome sequencing.</title>
        <authorList>
            <person name="Shida Y."/>
            <person name="Takaku H."/>
            <person name="Ogasawara W."/>
            <person name="Mori K."/>
        </authorList>
    </citation>
    <scope>NUCLEOTIDE SEQUENCE [LARGE SCALE GENOMIC DNA]</scope>
    <source>
        <strain evidence="8 9">NBRC10032</strain>
    </source>
</reference>
<gene>
    <name evidence="8" type="ORF">Rt10032_c06g2695</name>
</gene>
<evidence type="ECO:0000256" key="3">
    <source>
        <dbReference type="ARBA" id="ARBA00023015"/>
    </source>
</evidence>
<dbReference type="CDD" id="cd12148">
    <property type="entry name" value="fungal_TF_MHR"/>
    <property type="match status" value="1"/>
</dbReference>
<dbReference type="PANTHER" id="PTHR47338:SF29">
    <property type="entry name" value="ZN(2)-C6 FUNGAL-TYPE DOMAIN-CONTAINING PROTEIN"/>
    <property type="match status" value="1"/>
</dbReference>
<dbReference type="Proteomes" id="UP000321518">
    <property type="component" value="Unassembled WGS sequence"/>
</dbReference>
<dbReference type="GO" id="GO:0005634">
    <property type="term" value="C:nucleus"/>
    <property type="evidence" value="ECO:0007669"/>
    <property type="project" value="UniProtKB-SubCell"/>
</dbReference>
<evidence type="ECO:0000256" key="5">
    <source>
        <dbReference type="ARBA" id="ARBA00023242"/>
    </source>
</evidence>
<dbReference type="OrthoDB" id="5600212at2759"/>
<dbReference type="InterPro" id="IPR036864">
    <property type="entry name" value="Zn2-C6_fun-type_DNA-bd_sf"/>
</dbReference>
<dbReference type="InterPro" id="IPR050815">
    <property type="entry name" value="TF_fung"/>
</dbReference>
<dbReference type="Gene3D" id="4.10.240.10">
    <property type="entry name" value="Zn(2)-C6 fungal-type DNA-binding domain"/>
    <property type="match status" value="1"/>
</dbReference>
<dbReference type="EMBL" id="BJWK01000006">
    <property type="protein sequence ID" value="GEM08678.1"/>
    <property type="molecule type" value="Genomic_DNA"/>
</dbReference>
<feature type="compositionally biased region" description="Polar residues" evidence="6">
    <location>
        <begin position="204"/>
        <end position="214"/>
    </location>
</feature>
<dbReference type="GO" id="GO:0006351">
    <property type="term" value="P:DNA-templated transcription"/>
    <property type="evidence" value="ECO:0007669"/>
    <property type="project" value="InterPro"/>
</dbReference>
<evidence type="ECO:0000259" key="7">
    <source>
        <dbReference type="PROSITE" id="PS50048"/>
    </source>
</evidence>
<feature type="region of interest" description="Disordered" evidence="6">
    <location>
        <begin position="204"/>
        <end position="245"/>
    </location>
</feature>
<dbReference type="InterPro" id="IPR007219">
    <property type="entry name" value="XnlR_reg_dom"/>
</dbReference>
<keyword evidence="4" id="KW-0804">Transcription</keyword>
<keyword evidence="3" id="KW-0805">Transcription regulation</keyword>